<feature type="region of interest" description="Disordered" evidence="1">
    <location>
        <begin position="66"/>
        <end position="107"/>
    </location>
</feature>
<feature type="compositionally biased region" description="Basic and acidic residues" evidence="1">
    <location>
        <begin position="1"/>
        <end position="11"/>
    </location>
</feature>
<reference evidence="2" key="1">
    <citation type="submission" date="2021-05" db="EMBL/GenBank/DDBJ databases">
        <authorList>
            <person name="Alioto T."/>
            <person name="Alioto T."/>
            <person name="Gomez Garrido J."/>
        </authorList>
    </citation>
    <scope>NUCLEOTIDE SEQUENCE</scope>
</reference>
<dbReference type="AlphaFoldDB" id="A0A8D8RDB1"/>
<name>A0A8D8RDB1_9HEMI</name>
<protein>
    <submittedName>
        <fullName evidence="2">Uncharacterized protein</fullName>
    </submittedName>
</protein>
<dbReference type="EMBL" id="HBUF01142616">
    <property type="protein sequence ID" value="CAG6646587.1"/>
    <property type="molecule type" value="Transcribed_RNA"/>
</dbReference>
<accession>A0A8D8RDB1</accession>
<evidence type="ECO:0000313" key="2">
    <source>
        <dbReference type="EMBL" id="CAG6646587.1"/>
    </source>
</evidence>
<feature type="region of interest" description="Disordered" evidence="1">
    <location>
        <begin position="1"/>
        <end position="27"/>
    </location>
</feature>
<evidence type="ECO:0000256" key="1">
    <source>
        <dbReference type="SAM" id="MobiDB-lite"/>
    </source>
</evidence>
<feature type="compositionally biased region" description="Basic residues" evidence="1">
    <location>
        <begin position="12"/>
        <end position="22"/>
    </location>
</feature>
<proteinExistence type="predicted"/>
<sequence length="107" mass="12418">MNPGRKFDKRILHGRSSRKKQTNKAITINTNTLSMLPRSNSSRVVKKTTLLIKKLINERKNPIKIDNTLTSKNNQAKRRRDDKNKTIKEQEPQSNANHKGGEREKTR</sequence>
<organism evidence="2">
    <name type="scientific">Cacopsylla melanoneura</name>
    <dbReference type="NCBI Taxonomy" id="428564"/>
    <lineage>
        <taxon>Eukaryota</taxon>
        <taxon>Metazoa</taxon>
        <taxon>Ecdysozoa</taxon>
        <taxon>Arthropoda</taxon>
        <taxon>Hexapoda</taxon>
        <taxon>Insecta</taxon>
        <taxon>Pterygota</taxon>
        <taxon>Neoptera</taxon>
        <taxon>Paraneoptera</taxon>
        <taxon>Hemiptera</taxon>
        <taxon>Sternorrhyncha</taxon>
        <taxon>Psylloidea</taxon>
        <taxon>Psyllidae</taxon>
        <taxon>Psyllinae</taxon>
        <taxon>Cacopsylla</taxon>
    </lineage>
</organism>
<feature type="compositionally biased region" description="Basic and acidic residues" evidence="1">
    <location>
        <begin position="79"/>
        <end position="91"/>
    </location>
</feature>